<protein>
    <submittedName>
        <fullName evidence="2">Predicted protein</fullName>
    </submittedName>
</protein>
<feature type="non-terminal residue" evidence="2">
    <location>
        <position position="1"/>
    </location>
</feature>
<dbReference type="Gramene" id="Al_scaffold_0002_1215">
    <property type="protein sequence ID" value="Al_scaffold_0002_1215"/>
    <property type="gene ID" value="Al_scaffold_0002_1215"/>
</dbReference>
<dbReference type="AlphaFoldDB" id="D7KTP9"/>
<feature type="region of interest" description="Disordered" evidence="1">
    <location>
        <begin position="1"/>
        <end position="37"/>
    </location>
</feature>
<dbReference type="InterPro" id="IPR013083">
    <property type="entry name" value="Znf_RING/FYVE/PHD"/>
</dbReference>
<reference evidence="3" key="1">
    <citation type="journal article" date="2011" name="Nat. Genet.">
        <title>The Arabidopsis lyrata genome sequence and the basis of rapid genome size change.</title>
        <authorList>
            <person name="Hu T.T."/>
            <person name="Pattyn P."/>
            <person name="Bakker E.G."/>
            <person name="Cao J."/>
            <person name="Cheng J.-F."/>
            <person name="Clark R.M."/>
            <person name="Fahlgren N."/>
            <person name="Fawcett J.A."/>
            <person name="Grimwood J."/>
            <person name="Gundlach H."/>
            <person name="Haberer G."/>
            <person name="Hollister J.D."/>
            <person name="Ossowski S."/>
            <person name="Ottilar R.P."/>
            <person name="Salamov A.A."/>
            <person name="Schneeberger K."/>
            <person name="Spannagl M."/>
            <person name="Wang X."/>
            <person name="Yang L."/>
            <person name="Nasrallah M.E."/>
            <person name="Bergelson J."/>
            <person name="Carrington J.C."/>
            <person name="Gaut B.S."/>
            <person name="Schmutz J."/>
            <person name="Mayer K.F.X."/>
            <person name="Van de Peer Y."/>
            <person name="Grigoriev I.V."/>
            <person name="Nordborg M."/>
            <person name="Weigel D."/>
            <person name="Guo Y.-L."/>
        </authorList>
    </citation>
    <scope>NUCLEOTIDE SEQUENCE [LARGE SCALE GENOMIC DNA]</scope>
    <source>
        <strain evidence="3">cv. MN47</strain>
    </source>
</reference>
<keyword evidence="3" id="KW-1185">Reference proteome</keyword>
<organism evidence="3">
    <name type="scientific">Arabidopsis lyrata subsp. lyrata</name>
    <name type="common">Lyre-leaved rock-cress</name>
    <dbReference type="NCBI Taxonomy" id="81972"/>
    <lineage>
        <taxon>Eukaryota</taxon>
        <taxon>Viridiplantae</taxon>
        <taxon>Streptophyta</taxon>
        <taxon>Embryophyta</taxon>
        <taxon>Tracheophyta</taxon>
        <taxon>Spermatophyta</taxon>
        <taxon>Magnoliopsida</taxon>
        <taxon>eudicotyledons</taxon>
        <taxon>Gunneridae</taxon>
        <taxon>Pentapetalae</taxon>
        <taxon>rosids</taxon>
        <taxon>malvids</taxon>
        <taxon>Brassicales</taxon>
        <taxon>Brassicaceae</taxon>
        <taxon>Camelineae</taxon>
        <taxon>Arabidopsis</taxon>
    </lineage>
</organism>
<dbReference type="EMBL" id="GL348714">
    <property type="protein sequence ID" value="EFH64758.1"/>
    <property type="molecule type" value="Genomic_DNA"/>
</dbReference>
<sequence>LSRDGTNDEAPVDADDDEEAEHSLVECDGNDDEDDDNIHLDVVVNSDSNHSSKEEEELVPILPQEFQFLFNIECEIFLLEFNSDDEPLADITCHHAFHLDSLIRWVRECPISRINF</sequence>
<dbReference type="Gene3D" id="3.30.40.10">
    <property type="entry name" value="Zinc/RING finger domain, C3HC4 (zinc finger)"/>
    <property type="match status" value="1"/>
</dbReference>
<dbReference type="Proteomes" id="UP000008694">
    <property type="component" value="Unassembled WGS sequence"/>
</dbReference>
<dbReference type="HOGENOM" id="CLU_2103088_0_0_1"/>
<accession>D7KTP9</accession>
<evidence type="ECO:0000313" key="3">
    <source>
        <dbReference type="Proteomes" id="UP000008694"/>
    </source>
</evidence>
<proteinExistence type="predicted"/>
<feature type="compositionally biased region" description="Acidic residues" evidence="1">
    <location>
        <begin position="10"/>
        <end position="20"/>
    </location>
</feature>
<name>D7KTP9_ARALL</name>
<gene>
    <name evidence="2" type="ORF">ARALYDRAFT_676065</name>
</gene>
<evidence type="ECO:0000256" key="1">
    <source>
        <dbReference type="SAM" id="MobiDB-lite"/>
    </source>
</evidence>
<evidence type="ECO:0000313" key="2">
    <source>
        <dbReference type="EMBL" id="EFH64758.1"/>
    </source>
</evidence>